<dbReference type="GO" id="GO:0005102">
    <property type="term" value="F:signaling receptor binding"/>
    <property type="evidence" value="ECO:0007669"/>
    <property type="project" value="UniProtKB-ARBA"/>
</dbReference>
<sequence>MKGHNVDTECNNVKIVFSRKEYQMLIIGAPSNRTVNQTEEKPFYNGLLHPLPIRGSQTTLKNNDVLTTSKPSKDKRETTETTTQKTTTTEKEGILTKEEVIVETTNEEEISSYSTKDPSLDFNQTSTIPSINTTNETGIETVGNISINFTISSPPTPTVISSSKETTKEEGFPFKYLIIGGIVGVVIFVDTRQKLLEQYFSEENGIKYNIGRVPIASCDFSTHAYSYMDTPNNFSLNEFKLAPEDYELKIPHILSAINLTRGNLELLASPWSAPGWMKTSGRMKGPGELKGPFNGIYYKTYALYLRRFFEEYSTKNINFWGMTIENEPAAGITPFYGWQAMYFSAKMQRDFALNLLSPILKESNITNKLKIIAHDDQRSGVYKTAKKIYENPQKSTAIDGLGTHWYSHTDYGVLSQAHNIQPDKFILATEACNAYLPWEHKPLLGAWFRGQAYGHDILNNLKNWVIGWIDWNLCLDLQGGPNWVRNFVDAPIIVNASADEFYKQPTFYFLAHFSNFIPRDSIVISSTLSTTICEEKDKLISLKCIFTSIDNLFKIEKEIEHVAFITPNGNRVLVLLNSNQVNLNVTVKEDNRSWNIPMTPFSIVTAIWKEKGSEL</sequence>
<evidence type="ECO:0000256" key="5">
    <source>
        <dbReference type="ARBA" id="ARBA00012658"/>
    </source>
</evidence>
<keyword evidence="8 12" id="KW-0746">Sphingolipid metabolism</keyword>
<dbReference type="GO" id="GO:0007040">
    <property type="term" value="P:lysosome organization"/>
    <property type="evidence" value="ECO:0007669"/>
    <property type="project" value="UniProtKB-ARBA"/>
</dbReference>
<dbReference type="FunFam" id="3.20.20.80:FF:000030">
    <property type="entry name" value="Lysosomal acid glucosylceramidase"/>
    <property type="match status" value="1"/>
</dbReference>
<keyword evidence="12" id="KW-0326">Glycosidase</keyword>
<evidence type="ECO:0000256" key="4">
    <source>
        <dbReference type="ARBA" id="ARBA00005382"/>
    </source>
</evidence>
<evidence type="ECO:0000256" key="6">
    <source>
        <dbReference type="ARBA" id="ARBA00022729"/>
    </source>
</evidence>
<evidence type="ECO:0000256" key="1">
    <source>
        <dbReference type="ARBA" id="ARBA00001013"/>
    </source>
</evidence>
<dbReference type="GO" id="GO:0008202">
    <property type="term" value="P:steroid metabolic process"/>
    <property type="evidence" value="ECO:0007669"/>
    <property type="project" value="UniProtKB-ARBA"/>
</dbReference>
<comment type="pathway">
    <text evidence="3">Sphingolipid metabolism.</text>
</comment>
<dbReference type="GO" id="GO:0016241">
    <property type="term" value="P:regulation of macroautophagy"/>
    <property type="evidence" value="ECO:0007669"/>
    <property type="project" value="UniProtKB-ARBA"/>
</dbReference>
<dbReference type="Pfam" id="PF02055">
    <property type="entry name" value="Glyco_hydro_30"/>
    <property type="match status" value="1"/>
</dbReference>
<reference evidence="17" key="1">
    <citation type="submission" date="2022-11" db="UniProtKB">
        <authorList>
            <consortium name="WormBaseParasite"/>
        </authorList>
    </citation>
    <scope>IDENTIFICATION</scope>
</reference>
<feature type="compositionally biased region" description="Polar residues" evidence="13">
    <location>
        <begin position="55"/>
        <end position="70"/>
    </location>
</feature>
<dbReference type="PRINTS" id="PR00843">
    <property type="entry name" value="GLHYDRLASE30"/>
</dbReference>
<evidence type="ECO:0000256" key="11">
    <source>
        <dbReference type="ARBA" id="ARBA00051345"/>
    </source>
</evidence>
<dbReference type="PANTHER" id="PTHR11069">
    <property type="entry name" value="GLUCOSYLCERAMIDASE"/>
    <property type="match status" value="1"/>
</dbReference>
<evidence type="ECO:0000259" key="15">
    <source>
        <dbReference type="Pfam" id="PF17189"/>
    </source>
</evidence>
<comment type="similarity">
    <text evidence="4 12">Belongs to the glycosyl hydrolase 30 family.</text>
</comment>
<name>A0A915MT56_MELJA</name>
<dbReference type="GO" id="GO:0051246">
    <property type="term" value="P:regulation of protein metabolic process"/>
    <property type="evidence" value="ECO:0007669"/>
    <property type="project" value="UniProtKB-ARBA"/>
</dbReference>
<dbReference type="InterPro" id="IPR001139">
    <property type="entry name" value="Glyco_hydro_30"/>
</dbReference>
<evidence type="ECO:0000313" key="17">
    <source>
        <dbReference type="WBParaSite" id="scaffold5389_cov237.g9499"/>
    </source>
</evidence>
<organism evidence="16 17">
    <name type="scientific">Meloidogyne javanica</name>
    <name type="common">Root-knot nematode worm</name>
    <dbReference type="NCBI Taxonomy" id="6303"/>
    <lineage>
        <taxon>Eukaryota</taxon>
        <taxon>Metazoa</taxon>
        <taxon>Ecdysozoa</taxon>
        <taxon>Nematoda</taxon>
        <taxon>Chromadorea</taxon>
        <taxon>Rhabditida</taxon>
        <taxon>Tylenchina</taxon>
        <taxon>Tylenchomorpha</taxon>
        <taxon>Tylenchoidea</taxon>
        <taxon>Meloidogynidae</taxon>
        <taxon>Meloidogyninae</taxon>
        <taxon>Meloidogyne</taxon>
        <taxon>Meloidogyne incognita group</taxon>
    </lineage>
</organism>
<comment type="pathway">
    <text evidence="2">Lipid metabolism; sphingolipid metabolism.</text>
</comment>
<dbReference type="InterPro" id="IPR013780">
    <property type="entry name" value="Glyco_hydro_b"/>
</dbReference>
<dbReference type="InterPro" id="IPR017853">
    <property type="entry name" value="GH"/>
</dbReference>
<dbReference type="GO" id="GO:0006066">
    <property type="term" value="P:alcohol metabolic process"/>
    <property type="evidence" value="ECO:0007669"/>
    <property type="project" value="UniProtKB-ARBA"/>
</dbReference>
<feature type="region of interest" description="Disordered" evidence="13">
    <location>
        <begin position="51"/>
        <end position="91"/>
    </location>
</feature>
<dbReference type="GO" id="GO:0016758">
    <property type="term" value="F:hexosyltransferase activity"/>
    <property type="evidence" value="ECO:0007669"/>
    <property type="project" value="UniProtKB-ARBA"/>
</dbReference>
<feature type="domain" description="Glycosyl hydrolase family 30 TIM-barrel" evidence="14">
    <location>
        <begin position="192"/>
        <end position="517"/>
    </location>
</feature>
<dbReference type="GO" id="GO:0005774">
    <property type="term" value="C:vacuolar membrane"/>
    <property type="evidence" value="ECO:0007669"/>
    <property type="project" value="UniProtKB-ARBA"/>
</dbReference>
<evidence type="ECO:0000256" key="7">
    <source>
        <dbReference type="ARBA" id="ARBA00022801"/>
    </source>
</evidence>
<evidence type="ECO:0000256" key="3">
    <source>
        <dbReference type="ARBA" id="ARBA00004991"/>
    </source>
</evidence>
<dbReference type="GO" id="GO:0006914">
    <property type="term" value="P:autophagy"/>
    <property type="evidence" value="ECO:0007669"/>
    <property type="project" value="UniProtKB-ARBA"/>
</dbReference>
<evidence type="ECO:0000313" key="16">
    <source>
        <dbReference type="Proteomes" id="UP000887561"/>
    </source>
</evidence>
<comment type="catalytic activity">
    <reaction evidence="10">
        <text>a beta-D-glucosylceramide + H2O = an N-acyl-sphingoid base + D-glucose</text>
        <dbReference type="Rhea" id="RHEA:81447"/>
        <dbReference type="ChEBI" id="CHEBI:4167"/>
        <dbReference type="ChEBI" id="CHEBI:15377"/>
        <dbReference type="ChEBI" id="CHEBI:83264"/>
        <dbReference type="ChEBI" id="CHEBI:83273"/>
    </reaction>
    <physiologicalReaction direction="left-to-right" evidence="10">
        <dbReference type="Rhea" id="RHEA:81448"/>
    </physiologicalReaction>
</comment>
<keyword evidence="6" id="KW-0732">Signal</keyword>
<comment type="catalytic activity">
    <reaction evidence="1">
        <text>a beta-D-glucosyl-(1&lt;-&gt;1')-N-acylsphing-4-enine + H2O = an N-acylsphing-4-enine + D-glucose</text>
        <dbReference type="Rhea" id="RHEA:13269"/>
        <dbReference type="ChEBI" id="CHEBI:4167"/>
        <dbReference type="ChEBI" id="CHEBI:15377"/>
        <dbReference type="ChEBI" id="CHEBI:22801"/>
        <dbReference type="ChEBI" id="CHEBI:52639"/>
        <dbReference type="EC" id="3.2.1.45"/>
    </reaction>
    <physiologicalReaction direction="left-to-right" evidence="1">
        <dbReference type="Rhea" id="RHEA:13270"/>
    </physiologicalReaction>
</comment>
<dbReference type="WBParaSite" id="scaffold5389_cov237.g9499">
    <property type="protein sequence ID" value="scaffold5389_cov237.g9499"/>
    <property type="gene ID" value="scaffold5389_cov237.g9499"/>
</dbReference>
<proteinExistence type="inferred from homology"/>
<dbReference type="GO" id="GO:0005764">
    <property type="term" value="C:lysosome"/>
    <property type="evidence" value="ECO:0007669"/>
    <property type="project" value="UniProtKB-ARBA"/>
</dbReference>
<feature type="domain" description="Glycosyl hydrolase family 30 beta sandwich" evidence="15">
    <location>
        <begin position="557"/>
        <end position="605"/>
    </location>
</feature>
<evidence type="ECO:0000256" key="13">
    <source>
        <dbReference type="SAM" id="MobiDB-lite"/>
    </source>
</evidence>
<dbReference type="GO" id="GO:0010605">
    <property type="term" value="P:negative regulation of macromolecule metabolic process"/>
    <property type="evidence" value="ECO:0007669"/>
    <property type="project" value="UniProtKB-ARBA"/>
</dbReference>
<dbReference type="Proteomes" id="UP000887561">
    <property type="component" value="Unplaced"/>
</dbReference>
<dbReference type="GO" id="GO:0042391">
    <property type="term" value="P:regulation of membrane potential"/>
    <property type="evidence" value="ECO:0007669"/>
    <property type="project" value="UniProtKB-ARBA"/>
</dbReference>
<keyword evidence="7 12" id="KW-0378">Hydrolase</keyword>
<protein>
    <recommendedName>
        <fullName evidence="5 12">Glucosylceramidase</fullName>
        <ecNumber evidence="5 12">3.2.1.45</ecNumber>
    </recommendedName>
</protein>
<evidence type="ECO:0000256" key="2">
    <source>
        <dbReference type="ARBA" id="ARBA00004760"/>
    </source>
</evidence>
<comment type="catalytic activity">
    <reaction evidence="11">
        <text>an N-acyl-1-beta-D-glucosyl-15-methylhexadecasphing-4-enine + H2O = an N-acyl-15-methylhexadecasphing-4-enine + D-glucose</text>
        <dbReference type="Rhea" id="RHEA:34755"/>
        <dbReference type="ChEBI" id="CHEBI:4167"/>
        <dbReference type="ChEBI" id="CHEBI:15377"/>
        <dbReference type="ChEBI" id="CHEBI:70815"/>
        <dbReference type="ChEBI" id="CHEBI:70846"/>
    </reaction>
    <physiologicalReaction direction="left-to-right" evidence="11">
        <dbReference type="Rhea" id="RHEA:34756"/>
    </physiologicalReaction>
</comment>
<evidence type="ECO:0000256" key="8">
    <source>
        <dbReference type="ARBA" id="ARBA00022919"/>
    </source>
</evidence>
<evidence type="ECO:0000256" key="12">
    <source>
        <dbReference type="RuleBase" id="RU361188"/>
    </source>
</evidence>
<dbReference type="PANTHER" id="PTHR11069:SF23">
    <property type="entry name" value="LYSOSOMAL ACID GLUCOSYLCERAMIDASE"/>
    <property type="match status" value="1"/>
</dbReference>
<dbReference type="InterPro" id="IPR033452">
    <property type="entry name" value="GH30_C"/>
</dbReference>
<keyword evidence="9 12" id="KW-0443">Lipid metabolism</keyword>
<dbReference type="GO" id="GO:0032006">
    <property type="term" value="P:regulation of TOR signaling"/>
    <property type="evidence" value="ECO:0007669"/>
    <property type="project" value="UniProtKB-ARBA"/>
</dbReference>
<dbReference type="Gene3D" id="3.20.20.80">
    <property type="entry name" value="Glycosidases"/>
    <property type="match status" value="1"/>
</dbReference>
<dbReference type="SUPFAM" id="SSF51445">
    <property type="entry name" value="(Trans)glycosidases"/>
    <property type="match status" value="1"/>
</dbReference>
<dbReference type="InterPro" id="IPR033453">
    <property type="entry name" value="Glyco_hydro_30_TIM-barrel"/>
</dbReference>
<dbReference type="GO" id="GO:0030163">
    <property type="term" value="P:protein catabolic process"/>
    <property type="evidence" value="ECO:0007669"/>
    <property type="project" value="UniProtKB-ARBA"/>
</dbReference>
<keyword evidence="16" id="KW-1185">Reference proteome</keyword>
<dbReference type="EC" id="3.2.1.45" evidence="5 12"/>
<dbReference type="Pfam" id="PF17189">
    <property type="entry name" value="Glyco_hydro_30C"/>
    <property type="match status" value="1"/>
</dbReference>
<accession>A0A915MT56</accession>
<evidence type="ECO:0000259" key="14">
    <source>
        <dbReference type="Pfam" id="PF02055"/>
    </source>
</evidence>
<dbReference type="Gene3D" id="2.60.40.1180">
    <property type="entry name" value="Golgi alpha-mannosidase II"/>
    <property type="match status" value="1"/>
</dbReference>
<evidence type="ECO:0000256" key="10">
    <source>
        <dbReference type="ARBA" id="ARBA00050474"/>
    </source>
</evidence>
<evidence type="ECO:0000256" key="9">
    <source>
        <dbReference type="ARBA" id="ARBA00023098"/>
    </source>
</evidence>
<dbReference type="AlphaFoldDB" id="A0A915MT56"/>
<dbReference type="GO" id="GO:0006680">
    <property type="term" value="P:glucosylceramide catabolic process"/>
    <property type="evidence" value="ECO:0007669"/>
    <property type="project" value="TreeGrafter"/>
</dbReference>
<dbReference type="GO" id="GO:0004348">
    <property type="term" value="F:glucosylceramidase activity"/>
    <property type="evidence" value="ECO:0007669"/>
    <property type="project" value="UniProtKB-EC"/>
</dbReference>